<gene>
    <name evidence="1" type="ORF">PSYPI_40629</name>
</gene>
<reference evidence="1 2" key="1">
    <citation type="journal article" date="2011" name="PLoS Pathog.">
        <title>Dynamic evolution of pathogenicity revealed by sequencing and comparative genomics of 19 Pseudomonas syringae isolates.</title>
        <authorList>
            <person name="Baltrus D.A."/>
            <person name="Nishimura M.T."/>
            <person name="Romanchuk A."/>
            <person name="Chang J.H."/>
            <person name="Mukhtar M.S."/>
            <person name="Cherkis K."/>
            <person name="Roach J."/>
            <person name="Grant S.R."/>
            <person name="Jones C.D."/>
            <person name="Dangl J.L."/>
        </authorList>
    </citation>
    <scope>NUCLEOTIDE SEQUENCE [LARGE SCALE GENOMIC DNA]</scope>
    <source>
        <strain evidence="1 2">1704B</strain>
    </source>
</reference>
<feature type="non-terminal residue" evidence="1">
    <location>
        <position position="115"/>
    </location>
</feature>
<protein>
    <submittedName>
        <fullName evidence="1">Uncharacterized protein</fullName>
    </submittedName>
</protein>
<dbReference type="HOGENOM" id="CLU_2114165_0_0_6"/>
<comment type="caution">
    <text evidence="1">The sequence shown here is derived from an EMBL/GenBank/DDBJ whole genome shotgun (WGS) entry which is preliminary data.</text>
</comment>
<evidence type="ECO:0000313" key="1">
    <source>
        <dbReference type="EMBL" id="EGH48268.1"/>
    </source>
</evidence>
<evidence type="ECO:0000313" key="2">
    <source>
        <dbReference type="Proteomes" id="UP000004986"/>
    </source>
</evidence>
<keyword evidence="2" id="KW-1185">Reference proteome</keyword>
<name>F3GMG5_PSESJ</name>
<sequence>RDALRHPMHANSEHWHESQLALCITLRAENITEASALHCLELAHEITLADFNAVMAQQIVGSRDVKEELWQGVAEQISLTVQAFFLFRAGTQDDFDAFLAVDLIRGDAADERECL</sequence>
<dbReference type="AlphaFoldDB" id="F3GMG5"/>
<proteinExistence type="predicted"/>
<feature type="non-terminal residue" evidence="1">
    <location>
        <position position="1"/>
    </location>
</feature>
<dbReference type="Proteomes" id="UP000004986">
    <property type="component" value="Unassembled WGS sequence"/>
</dbReference>
<accession>F3GMG5</accession>
<organism evidence="1 2">
    <name type="scientific">Pseudomonas syringae pv. pisi str. 1704B</name>
    <dbReference type="NCBI Taxonomy" id="629263"/>
    <lineage>
        <taxon>Bacteria</taxon>
        <taxon>Pseudomonadati</taxon>
        <taxon>Pseudomonadota</taxon>
        <taxon>Gammaproteobacteria</taxon>
        <taxon>Pseudomonadales</taxon>
        <taxon>Pseudomonadaceae</taxon>
        <taxon>Pseudomonas</taxon>
        <taxon>Pseudomonas syringae</taxon>
    </lineage>
</organism>
<dbReference type="EMBL" id="AEAI01002954">
    <property type="protein sequence ID" value="EGH48268.1"/>
    <property type="molecule type" value="Genomic_DNA"/>
</dbReference>